<reference evidence="3 4" key="1">
    <citation type="submission" date="2016-10" db="EMBL/GenBank/DDBJ databases">
        <authorList>
            <person name="Varghese N."/>
            <person name="Submissions S."/>
        </authorList>
    </citation>
    <scope>NUCLEOTIDE SEQUENCE [LARGE SCALE GENOMIC DNA]</scope>
    <source>
        <strain evidence="3 4">BS2771</strain>
    </source>
</reference>
<dbReference type="EMBL" id="LT629800">
    <property type="protein sequence ID" value="SDU82086.1"/>
    <property type="molecule type" value="Genomic_DNA"/>
</dbReference>
<evidence type="ECO:0000313" key="2">
    <source>
        <dbReference type="EMBL" id="KAA2226531.1"/>
    </source>
</evidence>
<dbReference type="Proteomes" id="UP000199620">
    <property type="component" value="Chromosome I"/>
</dbReference>
<dbReference type="AlphaFoldDB" id="A0A5B2UIZ1"/>
<dbReference type="RefSeq" id="WP_090290547.1">
    <property type="nucleotide sequence ID" value="NZ_BMNU01000017.1"/>
</dbReference>
<evidence type="ECO:0000259" key="1">
    <source>
        <dbReference type="Pfam" id="PF20178"/>
    </source>
</evidence>
<evidence type="ECO:0000313" key="5">
    <source>
        <dbReference type="Proteomes" id="UP000325296"/>
    </source>
</evidence>
<evidence type="ECO:0000313" key="3">
    <source>
        <dbReference type="EMBL" id="SDU82086.1"/>
    </source>
</evidence>
<dbReference type="CDD" id="cd14729">
    <property type="entry name" value="RtxA-like"/>
    <property type="match status" value="1"/>
</dbReference>
<dbReference type="OrthoDB" id="7011165at2"/>
<proteinExistence type="predicted"/>
<dbReference type="SUPFAM" id="SSF159501">
    <property type="entry name" value="EreA/ChaN-like"/>
    <property type="match status" value="1"/>
</dbReference>
<dbReference type="InterPro" id="IPR046673">
    <property type="entry name" value="ToxA_N"/>
</dbReference>
<sequence>MHKQQLSTLAALRVMDGTLSPASKQLVDSALRYPTLEERESNLPTGTRPGVYPITIDDGSEHGAAFAGAFMITSNDGASADTLTSPGSNRTITLNEQNGPVVLYTPSEGFEEFATPALLRQALVQRLDSGGPGAELLRQSLPLPVQNRASPPTGDDLMLGATPLAGDVLAEGIPLLLKRQAAEVDTVLTKTFTSDNPPATNPLQDPKLMDALDEAADWSAQVDGTNAMLVRNEKLAEKKQPDWLRNLSPAQETIFNHLESKEEKSTAKLASLMEKIPSLSSFSRTKMNGAIKDAYPLTNMDADQLKVKVVTQTRFHLGRSGIPQQPSTTTTYLSLSDLALKNPTHWETGESNKHTKTTMTLPLLDTQGSPILDSQGLPVILDMQQLKTLLNDADVGGEYTKLLEGRMATDAESGPAADLRNAWKANHSELMEKEAFLAQLNPDGFQAKATTDTTSKRGMQWIQTILDYPAPTNRPQVDGQNIVANTLAQLGQPVRGTMVIGNNTDSSLVLYTPGAPDGLSFRELPNLEALTTLLDKKEWKAYTASRKSPIEKNDFEKTTESIKKFSQSLGSDFVELAHATGNIGKRHAGLATLTPIPTNIHDEMYSQLSRLLIDKADFQSTSSAEVATQSTRNKIMFGIEVATIFLDLLPVIGRGVSTVVKFGNRLVKAALKTIRTHAWQLPGGLLNKGVRAQLYADFTTHASGLPHVPSAPLRPVFSTVSAPTVRAPSTRSLSIPGEFAPKPPIPPVVPSTSVGIRFSQVLPDAPTAIPMRDLSAYSVPEEVLKDIQPRADGIYQAGENWYIRFTDSTGINKPYQIDSAFKARYGQVNIVDPNAPLDAPKTIRNVAFMQSTESGEWRLSQLPGGNRRKHTPPLDEYMDRVIKGVAAGDFNGNPAVTGQLRRWFRRDMDEFYASQASGQMPVRPLLQPLGTSDTPKSVIQSTLSQPGVRGLVFGEVHDEPVGFQFLIDQMQHFKNNGVTVIYLENAPFLQGAPGFGSGAYTPADAVYAWPRSYEQAYTPNSPTFADVIKAAEAHDIKVIGLEHRELTMHTDNLKSRINNVRFTDDRLAEFNYAATQIIKQTPTGEKFVALLGKAHINTYDNIPGVSELTGGVGISLSPSIKGTTSTVSHPPHTPPPPLKIIRGTSMPEPVGDIHIDYNIDKLTL</sequence>
<organism evidence="2 5">
    <name type="scientific">Pseudomonas brenneri</name>
    <dbReference type="NCBI Taxonomy" id="129817"/>
    <lineage>
        <taxon>Bacteria</taxon>
        <taxon>Pseudomonadati</taxon>
        <taxon>Pseudomonadota</taxon>
        <taxon>Gammaproteobacteria</taxon>
        <taxon>Pseudomonadales</taxon>
        <taxon>Pseudomonadaceae</taxon>
        <taxon>Pseudomonas</taxon>
    </lineage>
</organism>
<gene>
    <name evidence="2" type="ORF">F1720_25950</name>
    <name evidence="3" type="ORF">SAMN04490181_0044</name>
</gene>
<accession>A0A5B2UIZ1</accession>
<name>A0A5B2UIZ1_9PSED</name>
<keyword evidence="4" id="KW-1185">Reference proteome</keyword>
<dbReference type="EMBL" id="VUOL01000021">
    <property type="protein sequence ID" value="KAA2226531.1"/>
    <property type="molecule type" value="Genomic_DNA"/>
</dbReference>
<dbReference type="Pfam" id="PF20178">
    <property type="entry name" value="ToxA_N"/>
    <property type="match status" value="1"/>
</dbReference>
<evidence type="ECO:0000313" key="4">
    <source>
        <dbReference type="Proteomes" id="UP000199620"/>
    </source>
</evidence>
<protein>
    <recommendedName>
        <fullName evidence="1">Dermonecrotic toxin N-terminal domain-containing protein</fullName>
    </recommendedName>
</protein>
<feature type="domain" description="Dermonecrotic toxin N-terminal" evidence="1">
    <location>
        <begin position="274"/>
        <end position="537"/>
    </location>
</feature>
<dbReference type="Gene3D" id="3.40.50.11550">
    <property type="match status" value="1"/>
</dbReference>
<dbReference type="Proteomes" id="UP000325296">
    <property type="component" value="Unassembled WGS sequence"/>
</dbReference>
<reference evidence="2 5" key="2">
    <citation type="submission" date="2019-09" db="EMBL/GenBank/DDBJ databases">
        <title>Draft genome sequence of Pseudomonas brenneri CCUG 51514(T).</title>
        <authorList>
            <person name="Tunovic T."/>
            <person name="Pineiro-Iglesias B."/>
            <person name="Unosson C."/>
            <person name="Inganas E."/>
            <person name="Ohlen M."/>
            <person name="Cardew S."/>
            <person name="Jensie-Markopoulos S."/>
            <person name="Salva-Serra F."/>
            <person name="Jaen-Luchoro D."/>
            <person name="Svensson-Stadler L."/>
            <person name="Chun J."/>
            <person name="Moore E."/>
        </authorList>
    </citation>
    <scope>NUCLEOTIDE SEQUENCE [LARGE SCALE GENOMIC DNA]</scope>
    <source>
        <strain evidence="2 5">CCUG 51514</strain>
    </source>
</reference>